<proteinExistence type="predicted"/>
<accession>A0A5B7GT18</accession>
<dbReference type="EMBL" id="VSRR010020752">
    <property type="protein sequence ID" value="MPC63401.1"/>
    <property type="molecule type" value="Genomic_DNA"/>
</dbReference>
<evidence type="ECO:0000313" key="2">
    <source>
        <dbReference type="Proteomes" id="UP000324222"/>
    </source>
</evidence>
<keyword evidence="2" id="KW-1185">Reference proteome</keyword>
<organism evidence="1 2">
    <name type="scientific">Portunus trituberculatus</name>
    <name type="common">Swimming crab</name>
    <name type="synonym">Neptunus trituberculatus</name>
    <dbReference type="NCBI Taxonomy" id="210409"/>
    <lineage>
        <taxon>Eukaryota</taxon>
        <taxon>Metazoa</taxon>
        <taxon>Ecdysozoa</taxon>
        <taxon>Arthropoda</taxon>
        <taxon>Crustacea</taxon>
        <taxon>Multicrustacea</taxon>
        <taxon>Malacostraca</taxon>
        <taxon>Eumalacostraca</taxon>
        <taxon>Eucarida</taxon>
        <taxon>Decapoda</taxon>
        <taxon>Pleocyemata</taxon>
        <taxon>Brachyura</taxon>
        <taxon>Eubrachyura</taxon>
        <taxon>Portunoidea</taxon>
        <taxon>Portunidae</taxon>
        <taxon>Portuninae</taxon>
        <taxon>Portunus</taxon>
    </lineage>
</organism>
<sequence>MRSPQLQRPQLKDIGRQSEDLQAVLLALGEADLILLVLFSDKVMIGEKTKMIEKLAIEKDLDNKRWTTVPQDPSSVTLSDLVTKESLFSFTALNLDTSFLQSPVLNWKENKVHNHGKQTIHHLAVTNDATEWGDQTDH</sequence>
<comment type="caution">
    <text evidence="1">The sequence shown here is derived from an EMBL/GenBank/DDBJ whole genome shotgun (WGS) entry which is preliminary data.</text>
</comment>
<protein>
    <submittedName>
        <fullName evidence="1">Uncharacterized protein</fullName>
    </submittedName>
</protein>
<name>A0A5B7GT18_PORTR</name>
<reference evidence="1 2" key="1">
    <citation type="submission" date="2019-05" db="EMBL/GenBank/DDBJ databases">
        <title>Another draft genome of Portunus trituberculatus and its Hox gene families provides insights of decapod evolution.</title>
        <authorList>
            <person name="Jeong J.-H."/>
            <person name="Song I."/>
            <person name="Kim S."/>
            <person name="Choi T."/>
            <person name="Kim D."/>
            <person name="Ryu S."/>
            <person name="Kim W."/>
        </authorList>
    </citation>
    <scope>NUCLEOTIDE SEQUENCE [LARGE SCALE GENOMIC DNA]</scope>
    <source>
        <tissue evidence="1">Muscle</tissue>
    </source>
</reference>
<dbReference type="Proteomes" id="UP000324222">
    <property type="component" value="Unassembled WGS sequence"/>
</dbReference>
<gene>
    <name evidence="1" type="ORF">E2C01_057499</name>
</gene>
<dbReference type="AlphaFoldDB" id="A0A5B7GT18"/>
<evidence type="ECO:0000313" key="1">
    <source>
        <dbReference type="EMBL" id="MPC63401.1"/>
    </source>
</evidence>